<evidence type="ECO:0000313" key="2">
    <source>
        <dbReference type="EMBL" id="KAK0400333.1"/>
    </source>
</evidence>
<feature type="compositionally biased region" description="Low complexity" evidence="1">
    <location>
        <begin position="72"/>
        <end position="83"/>
    </location>
</feature>
<reference evidence="2" key="1">
    <citation type="submission" date="2023-06" db="EMBL/GenBank/DDBJ databases">
        <title>Genomic analysis of the entomopathogenic nematode Steinernema hermaphroditum.</title>
        <authorList>
            <person name="Schwarz E.M."/>
            <person name="Heppert J.K."/>
            <person name="Baniya A."/>
            <person name="Schwartz H.T."/>
            <person name="Tan C.-H."/>
            <person name="Antoshechkin I."/>
            <person name="Sternberg P.W."/>
            <person name="Goodrich-Blair H."/>
            <person name="Dillman A.R."/>
        </authorList>
    </citation>
    <scope>NUCLEOTIDE SEQUENCE</scope>
    <source>
        <strain evidence="2">PS9179</strain>
        <tissue evidence="2">Whole animal</tissue>
    </source>
</reference>
<sequence>MHPRSIQRNRNTGDVSDLRCVCSLKALWPASVATNGRFNKGALISLLSVPIPRTKIKRKKAINMSGPPPYQQQPYPQQYPAQPGYGYPPQQPQFGYGQPQPNYGGGYNYPPQQPQVVMVERENRNNSNNCCLWALLACCCGCCLAECCD</sequence>
<accession>A0AA39H8Q8</accession>
<proteinExistence type="predicted"/>
<evidence type="ECO:0008006" key="4">
    <source>
        <dbReference type="Google" id="ProtNLM"/>
    </source>
</evidence>
<dbReference type="AlphaFoldDB" id="A0AA39H8Q8"/>
<dbReference type="Proteomes" id="UP001175271">
    <property type="component" value="Unassembled WGS sequence"/>
</dbReference>
<evidence type="ECO:0000313" key="3">
    <source>
        <dbReference type="Proteomes" id="UP001175271"/>
    </source>
</evidence>
<feature type="region of interest" description="Disordered" evidence="1">
    <location>
        <begin position="63"/>
        <end position="83"/>
    </location>
</feature>
<comment type="caution">
    <text evidence="2">The sequence shown here is derived from an EMBL/GenBank/DDBJ whole genome shotgun (WGS) entry which is preliminary data.</text>
</comment>
<dbReference type="EMBL" id="JAUCMV010000005">
    <property type="protein sequence ID" value="KAK0400333.1"/>
    <property type="molecule type" value="Genomic_DNA"/>
</dbReference>
<protein>
    <recommendedName>
        <fullName evidence="4">Cysteine-rich transmembrane CYSTM domain-containing protein</fullName>
    </recommendedName>
</protein>
<keyword evidence="3" id="KW-1185">Reference proteome</keyword>
<evidence type="ECO:0000256" key="1">
    <source>
        <dbReference type="SAM" id="MobiDB-lite"/>
    </source>
</evidence>
<gene>
    <name evidence="2" type="ORF">QR680_003453</name>
</gene>
<name>A0AA39H8Q8_9BILA</name>
<organism evidence="2 3">
    <name type="scientific">Steinernema hermaphroditum</name>
    <dbReference type="NCBI Taxonomy" id="289476"/>
    <lineage>
        <taxon>Eukaryota</taxon>
        <taxon>Metazoa</taxon>
        <taxon>Ecdysozoa</taxon>
        <taxon>Nematoda</taxon>
        <taxon>Chromadorea</taxon>
        <taxon>Rhabditida</taxon>
        <taxon>Tylenchina</taxon>
        <taxon>Panagrolaimomorpha</taxon>
        <taxon>Strongyloidoidea</taxon>
        <taxon>Steinernematidae</taxon>
        <taxon>Steinernema</taxon>
    </lineage>
</organism>